<accession>A0A3B0RG67</accession>
<name>A0A3B0RG67_9ZZZZ</name>
<dbReference type="InterPro" id="IPR013813">
    <property type="entry name" value="Endoribo_LPSP/chorism_mut-like"/>
</dbReference>
<evidence type="ECO:0000313" key="2">
    <source>
        <dbReference type="EMBL" id="VAV90881.1"/>
    </source>
</evidence>
<dbReference type="PANTHER" id="PTHR43760:SF1">
    <property type="entry name" value="ENDORIBONUCLEASE L-PSP_CHORISMATE MUTASE-LIKE DOMAIN-CONTAINING PROTEIN"/>
    <property type="match status" value="1"/>
</dbReference>
<dbReference type="PANTHER" id="PTHR43760">
    <property type="entry name" value="ENDORIBONUCLEASE-RELATED"/>
    <property type="match status" value="1"/>
</dbReference>
<dbReference type="AlphaFoldDB" id="A0A3B0RG67"/>
<dbReference type="Gene3D" id="3.30.1330.40">
    <property type="entry name" value="RutC-like"/>
    <property type="match status" value="1"/>
</dbReference>
<dbReference type="Pfam" id="PF14588">
    <property type="entry name" value="YjgF_endoribonc"/>
    <property type="match status" value="1"/>
</dbReference>
<dbReference type="SUPFAM" id="SSF55298">
    <property type="entry name" value="YjgF-like"/>
    <property type="match status" value="1"/>
</dbReference>
<dbReference type="CDD" id="cd02199">
    <property type="entry name" value="YjgF_YER057c_UK114_like_1"/>
    <property type="match status" value="1"/>
</dbReference>
<dbReference type="InterPro" id="IPR035959">
    <property type="entry name" value="RutC-like_sf"/>
</dbReference>
<sequence length="154" mass="15965">MGKIDDRLKELGIEVPEAAAPIANYLGYAQTGNLVFTAGQVPIKDGNFTCQGIVGKDVSVEDATAAARLCAINLIAQVKAACDGDLDRVVRCVKLVGFVNGVAGFENAPAIINGASDLMVEVFGDKGKHARSAVGAGSLPFNVTVEVEGIFEID</sequence>
<proteinExistence type="predicted"/>
<organism evidence="2">
    <name type="scientific">hydrothermal vent metagenome</name>
    <dbReference type="NCBI Taxonomy" id="652676"/>
    <lineage>
        <taxon>unclassified sequences</taxon>
        <taxon>metagenomes</taxon>
        <taxon>ecological metagenomes</taxon>
    </lineage>
</organism>
<gene>
    <name evidence="2" type="ORF">MNBD_ALPHA08-2481</name>
</gene>
<reference evidence="2" key="1">
    <citation type="submission" date="2018-06" db="EMBL/GenBank/DDBJ databases">
        <authorList>
            <person name="Zhirakovskaya E."/>
        </authorList>
    </citation>
    <scope>NUCLEOTIDE SEQUENCE</scope>
</reference>
<evidence type="ECO:0000259" key="1">
    <source>
        <dbReference type="Pfam" id="PF14588"/>
    </source>
</evidence>
<protein>
    <submittedName>
        <fullName evidence="2">RidA/YER057c/UK114 superfamily, group 1</fullName>
    </submittedName>
</protein>
<feature type="domain" description="Endoribonuclease L-PSP/chorismate mutase-like" evidence="1">
    <location>
        <begin position="6"/>
        <end position="144"/>
    </location>
</feature>
<dbReference type="EMBL" id="UOEC01000085">
    <property type="protein sequence ID" value="VAV90881.1"/>
    <property type="molecule type" value="Genomic_DNA"/>
</dbReference>